<proteinExistence type="predicted"/>
<sequence>MSALEVLEEITRLSDTDIEDSSDTTVDFDEEEDEQLLLIDPIHDNSIGCLSFTTQTSTQEFWEQLRHRADRSAELSGKRRGGRICFYINE</sequence>
<dbReference type="EMBL" id="JAHUTI010042731">
    <property type="protein sequence ID" value="MED6246346.1"/>
    <property type="molecule type" value="Genomic_DNA"/>
</dbReference>
<comment type="caution">
    <text evidence="1">The sequence shown here is derived from an EMBL/GenBank/DDBJ whole genome shotgun (WGS) entry which is preliminary data.</text>
</comment>
<protein>
    <submittedName>
        <fullName evidence="1">Uncharacterized protein</fullName>
    </submittedName>
</protein>
<name>A0ABU7B8Q6_9TELE</name>
<dbReference type="Proteomes" id="UP001345963">
    <property type="component" value="Unassembled WGS sequence"/>
</dbReference>
<evidence type="ECO:0000313" key="2">
    <source>
        <dbReference type="Proteomes" id="UP001345963"/>
    </source>
</evidence>
<organism evidence="1 2">
    <name type="scientific">Ataeniobius toweri</name>
    <dbReference type="NCBI Taxonomy" id="208326"/>
    <lineage>
        <taxon>Eukaryota</taxon>
        <taxon>Metazoa</taxon>
        <taxon>Chordata</taxon>
        <taxon>Craniata</taxon>
        <taxon>Vertebrata</taxon>
        <taxon>Euteleostomi</taxon>
        <taxon>Actinopterygii</taxon>
        <taxon>Neopterygii</taxon>
        <taxon>Teleostei</taxon>
        <taxon>Neoteleostei</taxon>
        <taxon>Acanthomorphata</taxon>
        <taxon>Ovalentaria</taxon>
        <taxon>Atherinomorphae</taxon>
        <taxon>Cyprinodontiformes</taxon>
        <taxon>Goodeidae</taxon>
        <taxon>Ataeniobius</taxon>
    </lineage>
</organism>
<evidence type="ECO:0000313" key="1">
    <source>
        <dbReference type="EMBL" id="MED6246346.1"/>
    </source>
</evidence>
<reference evidence="1 2" key="1">
    <citation type="submission" date="2021-07" db="EMBL/GenBank/DDBJ databases">
        <authorList>
            <person name="Palmer J.M."/>
        </authorList>
    </citation>
    <scope>NUCLEOTIDE SEQUENCE [LARGE SCALE GENOMIC DNA]</scope>
    <source>
        <strain evidence="1 2">AT_MEX2019</strain>
        <tissue evidence="1">Muscle</tissue>
    </source>
</reference>
<feature type="non-terminal residue" evidence="1">
    <location>
        <position position="90"/>
    </location>
</feature>
<accession>A0ABU7B8Q6</accession>
<keyword evidence="2" id="KW-1185">Reference proteome</keyword>
<gene>
    <name evidence="1" type="ORF">ATANTOWER_016385</name>
</gene>